<name>A0ABU7PFN3_9ACTN</name>
<evidence type="ECO:0000313" key="1">
    <source>
        <dbReference type="EMBL" id="MEE4544638.1"/>
    </source>
</evidence>
<dbReference type="RefSeq" id="WP_330797634.1">
    <property type="nucleotide sequence ID" value="NZ_JAZEWV010000019.1"/>
</dbReference>
<organism evidence="1 2">
    <name type="scientific">Actinacidiphila polyblastidii</name>
    <dbReference type="NCBI Taxonomy" id="3110430"/>
    <lineage>
        <taxon>Bacteria</taxon>
        <taxon>Bacillati</taxon>
        <taxon>Actinomycetota</taxon>
        <taxon>Actinomycetes</taxon>
        <taxon>Kitasatosporales</taxon>
        <taxon>Streptomycetaceae</taxon>
        <taxon>Actinacidiphila</taxon>
    </lineage>
</organism>
<dbReference type="EC" id="3.1.2.-" evidence="1"/>
<accession>A0ABU7PFN3</accession>
<gene>
    <name evidence="1" type="ORF">V2S66_21995</name>
</gene>
<protein>
    <submittedName>
        <fullName evidence="1">Acyl-CoA thioesterase</fullName>
        <ecNumber evidence="1">3.1.2.-</ecNumber>
    </submittedName>
</protein>
<dbReference type="Proteomes" id="UP001344658">
    <property type="component" value="Unassembled WGS sequence"/>
</dbReference>
<dbReference type="GO" id="GO:0016787">
    <property type="term" value="F:hydrolase activity"/>
    <property type="evidence" value="ECO:0007669"/>
    <property type="project" value="UniProtKB-KW"/>
</dbReference>
<keyword evidence="1" id="KW-0378">Hydrolase</keyword>
<evidence type="ECO:0000313" key="2">
    <source>
        <dbReference type="Proteomes" id="UP001344658"/>
    </source>
</evidence>
<dbReference type="InterPro" id="IPR029069">
    <property type="entry name" value="HotDog_dom_sf"/>
</dbReference>
<dbReference type="Pfam" id="PF13279">
    <property type="entry name" value="4HBT_2"/>
    <property type="match status" value="1"/>
</dbReference>
<proteinExistence type="predicted"/>
<sequence>MPQAYYEIRHLVGFEETNLVGNVYYVNYLRWQGRCREMFLLEKAPAVLADIRDDLKLFTLKCECEFLAEITAFDELSIRMRLEDLTQTQIGFAFDYVRVREGGAEDLVARGRQRVACMRGPNSDTRPSKVPEALVAALAPYATGAAAAAAGNGRSEALAAAHTGS</sequence>
<keyword evidence="2" id="KW-1185">Reference proteome</keyword>
<dbReference type="CDD" id="cd00586">
    <property type="entry name" value="4HBT"/>
    <property type="match status" value="1"/>
</dbReference>
<dbReference type="Gene3D" id="3.10.129.10">
    <property type="entry name" value="Hotdog Thioesterase"/>
    <property type="match status" value="1"/>
</dbReference>
<dbReference type="EMBL" id="JAZEWV010000019">
    <property type="protein sequence ID" value="MEE4544638.1"/>
    <property type="molecule type" value="Genomic_DNA"/>
</dbReference>
<dbReference type="SUPFAM" id="SSF54637">
    <property type="entry name" value="Thioesterase/thiol ester dehydrase-isomerase"/>
    <property type="match status" value="1"/>
</dbReference>
<reference evidence="1 2" key="1">
    <citation type="submission" date="2023-12" db="EMBL/GenBank/DDBJ databases">
        <title>Streptomyces sp. V4-01.</title>
        <authorList>
            <person name="Somphong A."/>
            <person name="Phongsopitanun W."/>
        </authorList>
    </citation>
    <scope>NUCLEOTIDE SEQUENCE [LARGE SCALE GENOMIC DNA]</scope>
    <source>
        <strain evidence="1 2">V4-01</strain>
    </source>
</reference>
<comment type="caution">
    <text evidence="1">The sequence shown here is derived from an EMBL/GenBank/DDBJ whole genome shotgun (WGS) entry which is preliminary data.</text>
</comment>